<dbReference type="InterPro" id="IPR012337">
    <property type="entry name" value="RNaseH-like_sf"/>
</dbReference>
<reference evidence="3" key="2">
    <citation type="submission" date="2025-08" db="UniProtKB">
        <authorList>
            <consortium name="RefSeq"/>
        </authorList>
    </citation>
    <scope>IDENTIFICATION</scope>
    <source>
        <tissue evidence="3">Leaf</tissue>
    </source>
</reference>
<accession>A0A9R0J630</accession>
<dbReference type="SUPFAM" id="SSF53098">
    <property type="entry name" value="Ribonuclease H-like"/>
    <property type="match status" value="1"/>
</dbReference>
<protein>
    <submittedName>
        <fullName evidence="3">Uncharacterized protein isoform X1</fullName>
    </submittedName>
</protein>
<name>A0A9R0J630_SPIOL</name>
<dbReference type="Pfam" id="PF05699">
    <property type="entry name" value="Dimer_Tnp_hAT"/>
    <property type="match status" value="1"/>
</dbReference>
<dbReference type="Proteomes" id="UP000813463">
    <property type="component" value="Chromosome 6"/>
</dbReference>
<dbReference type="KEGG" id="soe:110800358"/>
<reference evidence="2" key="1">
    <citation type="journal article" date="2021" name="Nat. Commun.">
        <title>Genomic analyses provide insights into spinach domestication and the genetic basis of agronomic traits.</title>
        <authorList>
            <person name="Cai X."/>
            <person name="Sun X."/>
            <person name="Xu C."/>
            <person name="Sun H."/>
            <person name="Wang X."/>
            <person name="Ge C."/>
            <person name="Zhang Z."/>
            <person name="Wang Q."/>
            <person name="Fei Z."/>
            <person name="Jiao C."/>
            <person name="Wang Q."/>
        </authorList>
    </citation>
    <scope>NUCLEOTIDE SEQUENCE [LARGE SCALE GENOMIC DNA]</scope>
    <source>
        <strain evidence="2">cv. Varoflay</strain>
    </source>
</reference>
<evidence type="ECO:0000259" key="1">
    <source>
        <dbReference type="Pfam" id="PF05699"/>
    </source>
</evidence>
<dbReference type="InterPro" id="IPR008906">
    <property type="entry name" value="HATC_C_dom"/>
</dbReference>
<dbReference type="RefSeq" id="XP_021861362.2">
    <property type="nucleotide sequence ID" value="XM_022005670.2"/>
</dbReference>
<evidence type="ECO:0000313" key="3">
    <source>
        <dbReference type="RefSeq" id="XP_021861362.2"/>
    </source>
</evidence>
<dbReference type="PANTHER" id="PTHR45749">
    <property type="match status" value="1"/>
</dbReference>
<organism evidence="2 3">
    <name type="scientific">Spinacia oleracea</name>
    <name type="common">Spinach</name>
    <dbReference type="NCBI Taxonomy" id="3562"/>
    <lineage>
        <taxon>Eukaryota</taxon>
        <taxon>Viridiplantae</taxon>
        <taxon>Streptophyta</taxon>
        <taxon>Embryophyta</taxon>
        <taxon>Tracheophyta</taxon>
        <taxon>Spermatophyta</taxon>
        <taxon>Magnoliopsida</taxon>
        <taxon>eudicotyledons</taxon>
        <taxon>Gunneridae</taxon>
        <taxon>Pentapetalae</taxon>
        <taxon>Caryophyllales</taxon>
        <taxon>Chenopodiaceae</taxon>
        <taxon>Chenopodioideae</taxon>
        <taxon>Anserineae</taxon>
        <taxon>Spinacia</taxon>
    </lineage>
</organism>
<proteinExistence type="predicted"/>
<keyword evidence="2" id="KW-1185">Reference proteome</keyword>
<dbReference type="AlphaFoldDB" id="A0A9R0J630"/>
<evidence type="ECO:0000313" key="2">
    <source>
        <dbReference type="Proteomes" id="UP000813463"/>
    </source>
</evidence>
<feature type="domain" description="HAT C-terminal dimerisation" evidence="1">
    <location>
        <begin position="300"/>
        <end position="388"/>
    </location>
</feature>
<gene>
    <name evidence="3" type="primary">LOC110800358</name>
</gene>
<dbReference type="PANTHER" id="PTHR45749:SF35">
    <property type="entry name" value="AC-LIKE TRANSPOSASE-RELATED"/>
    <property type="match status" value="1"/>
</dbReference>
<dbReference type="GeneID" id="110800358"/>
<sequence length="414" mass="47533">MKGKHQGVQKRLLEINPRALYMPCACHSLNLTLSDMALSCTKAKSFFGIVQRIYTLFAHSPKRWKILVDNVPGLTLKSLCYTRWESRIKSVKAIRYQAPQIKLALLELYDSSGNDALASSEAESLSNSLSSFEFLLGMVIWYEILFAINMVSKKLQSKSMCIGATMKEVGDVMLYFEKYRNEGFESSMNISKNLAFDMNVEPTLPTKRHIIRRRQFDEDDNDDEIQSPEESFRVNYFLVVVDMAITSLKNRFEELKGFESIFGFLFDSERLKSLDNDELRKSFTNFNNIFSHNNFSDVDADDLFSELKVLQLTLPNEFISALEILKFVKAADCYPNVSIAYRILLTMPVTVASAERSFSKLKLLKTYLRSSMSQERLNGLAILSIEKEILEHIDLDTTISDFASRNARRQRFVV</sequence>